<feature type="domain" description="EF-hand" evidence="2">
    <location>
        <begin position="55"/>
        <end position="90"/>
    </location>
</feature>
<dbReference type="Proteomes" id="UP001162131">
    <property type="component" value="Unassembled WGS sequence"/>
</dbReference>
<dbReference type="SUPFAM" id="SSF47473">
    <property type="entry name" value="EF-hand"/>
    <property type="match status" value="1"/>
</dbReference>
<evidence type="ECO:0000313" key="4">
    <source>
        <dbReference type="Proteomes" id="UP001162131"/>
    </source>
</evidence>
<evidence type="ECO:0000256" key="1">
    <source>
        <dbReference type="ARBA" id="ARBA00022837"/>
    </source>
</evidence>
<dbReference type="PROSITE" id="PS00018">
    <property type="entry name" value="EF_HAND_1"/>
    <property type="match status" value="1"/>
</dbReference>
<evidence type="ECO:0000313" key="3">
    <source>
        <dbReference type="EMBL" id="CAG9317376.1"/>
    </source>
</evidence>
<dbReference type="EMBL" id="CAJZBQ010000018">
    <property type="protein sequence ID" value="CAG9317376.1"/>
    <property type="molecule type" value="Genomic_DNA"/>
</dbReference>
<name>A0AAU9IRE7_9CILI</name>
<dbReference type="GO" id="GO:0005509">
    <property type="term" value="F:calcium ion binding"/>
    <property type="evidence" value="ECO:0007669"/>
    <property type="project" value="InterPro"/>
</dbReference>
<keyword evidence="4" id="KW-1185">Reference proteome</keyword>
<dbReference type="AlphaFoldDB" id="A0AAU9IRE7"/>
<sequence>MSMSRIDILRDDAKFDKTARILFDQLDRNKSGALDRQEIRVALLRYFRDNNLEEPSDIELNKVLKDIDLSGSGEIDFNLFKNSLRRVLQEETR</sequence>
<gene>
    <name evidence="3" type="ORF">BSTOLATCC_MIC18628</name>
</gene>
<dbReference type="Pfam" id="PF13499">
    <property type="entry name" value="EF-hand_7"/>
    <property type="match status" value="1"/>
</dbReference>
<keyword evidence="1" id="KW-0106">Calcium</keyword>
<feature type="domain" description="EF-hand" evidence="2">
    <location>
        <begin position="14"/>
        <end position="49"/>
    </location>
</feature>
<reference evidence="3" key="1">
    <citation type="submission" date="2021-09" db="EMBL/GenBank/DDBJ databases">
        <authorList>
            <consortium name="AG Swart"/>
            <person name="Singh M."/>
            <person name="Singh A."/>
            <person name="Seah K."/>
            <person name="Emmerich C."/>
        </authorList>
    </citation>
    <scope>NUCLEOTIDE SEQUENCE</scope>
    <source>
        <strain evidence="3">ATCC30299</strain>
    </source>
</reference>
<accession>A0AAU9IRE7</accession>
<evidence type="ECO:0000259" key="2">
    <source>
        <dbReference type="PROSITE" id="PS50222"/>
    </source>
</evidence>
<dbReference type="InterPro" id="IPR018247">
    <property type="entry name" value="EF_Hand_1_Ca_BS"/>
</dbReference>
<dbReference type="Gene3D" id="1.10.238.10">
    <property type="entry name" value="EF-hand"/>
    <property type="match status" value="1"/>
</dbReference>
<protein>
    <recommendedName>
        <fullName evidence="2">EF-hand domain-containing protein</fullName>
    </recommendedName>
</protein>
<dbReference type="InterPro" id="IPR002048">
    <property type="entry name" value="EF_hand_dom"/>
</dbReference>
<organism evidence="3 4">
    <name type="scientific">Blepharisma stoltei</name>
    <dbReference type="NCBI Taxonomy" id="1481888"/>
    <lineage>
        <taxon>Eukaryota</taxon>
        <taxon>Sar</taxon>
        <taxon>Alveolata</taxon>
        <taxon>Ciliophora</taxon>
        <taxon>Postciliodesmatophora</taxon>
        <taxon>Heterotrichea</taxon>
        <taxon>Heterotrichida</taxon>
        <taxon>Blepharismidae</taxon>
        <taxon>Blepharisma</taxon>
    </lineage>
</organism>
<dbReference type="PROSITE" id="PS50222">
    <property type="entry name" value="EF_HAND_2"/>
    <property type="match status" value="2"/>
</dbReference>
<comment type="caution">
    <text evidence="3">The sequence shown here is derived from an EMBL/GenBank/DDBJ whole genome shotgun (WGS) entry which is preliminary data.</text>
</comment>
<proteinExistence type="predicted"/>
<dbReference type="InterPro" id="IPR011992">
    <property type="entry name" value="EF-hand-dom_pair"/>
</dbReference>